<reference evidence="1" key="1">
    <citation type="submission" date="2025-08" db="UniProtKB">
        <authorList>
            <consortium name="Ensembl"/>
        </authorList>
    </citation>
    <scope>IDENTIFICATION</scope>
</reference>
<dbReference type="Proteomes" id="UP000694388">
    <property type="component" value="Unplaced"/>
</dbReference>
<sequence length="107" mass="12882">MSPELDWEFLMRLDPAKLEQHEHDVLQHQDVIVQLKRQQLQGEHSKNILQLFFITQFLLQLKVQESAMTLEELEKAGEEQAHTGNFGFFYHKRLFFFVFYYYADCVL</sequence>
<evidence type="ECO:0000313" key="2">
    <source>
        <dbReference type="Proteomes" id="UP000694388"/>
    </source>
</evidence>
<evidence type="ECO:0000313" key="1">
    <source>
        <dbReference type="Ensembl" id="ENSEBUP00000010252.1"/>
    </source>
</evidence>
<protein>
    <submittedName>
        <fullName evidence="1">Uncharacterized protein</fullName>
    </submittedName>
</protein>
<reference evidence="1" key="2">
    <citation type="submission" date="2025-09" db="UniProtKB">
        <authorList>
            <consortium name="Ensembl"/>
        </authorList>
    </citation>
    <scope>IDENTIFICATION</scope>
</reference>
<organism evidence="1 2">
    <name type="scientific">Eptatretus burgeri</name>
    <name type="common">Inshore hagfish</name>
    <dbReference type="NCBI Taxonomy" id="7764"/>
    <lineage>
        <taxon>Eukaryota</taxon>
        <taxon>Metazoa</taxon>
        <taxon>Chordata</taxon>
        <taxon>Craniata</taxon>
        <taxon>Vertebrata</taxon>
        <taxon>Cyclostomata</taxon>
        <taxon>Myxini</taxon>
        <taxon>Myxiniformes</taxon>
        <taxon>Myxinidae</taxon>
        <taxon>Eptatretinae</taxon>
        <taxon>Eptatretus</taxon>
    </lineage>
</organism>
<accession>A0A8C4Q5C3</accession>
<name>A0A8C4Q5C3_EPTBU</name>
<keyword evidence="2" id="KW-1185">Reference proteome</keyword>
<proteinExistence type="predicted"/>
<dbReference type="AlphaFoldDB" id="A0A8C4Q5C3"/>
<dbReference type="Ensembl" id="ENSEBUT00000010796.1">
    <property type="protein sequence ID" value="ENSEBUP00000010252.1"/>
    <property type="gene ID" value="ENSEBUG00000006589.1"/>
</dbReference>